<reference evidence="4" key="1">
    <citation type="journal article" date="2020" name="Plant J.">
        <title>Transposons played a major role in the diversification between the closely related almond and peach genomes: results from the almond genome sequence.</title>
        <authorList>
            <person name="Alioto T."/>
            <person name="Alexiou K.G."/>
            <person name="Bardil A."/>
            <person name="Barteri F."/>
            <person name="Castanera R."/>
            <person name="Cruz F."/>
            <person name="Dhingra A."/>
            <person name="Duval H."/>
            <person name="Fernandez I Marti A."/>
            <person name="Frias L."/>
            <person name="Galan B."/>
            <person name="Garcia J.L."/>
            <person name="Howad W."/>
            <person name="Gomez-Garrido J."/>
            <person name="Gut M."/>
            <person name="Julca I."/>
            <person name="Morata J."/>
            <person name="Puigdomenech P."/>
            <person name="Ribeca P."/>
            <person name="Rubio Cabetas M.J."/>
            <person name="Vlasova A."/>
            <person name="Wirthensohn M."/>
            <person name="Garcia-Mas J."/>
            <person name="Gabaldon T."/>
            <person name="Casacuberta J.M."/>
            <person name="Arus P."/>
        </authorList>
    </citation>
    <scope>NUCLEOTIDE SEQUENCE [LARGE SCALE GENOMIC DNA]</scope>
    <source>
        <strain evidence="4">cv. Texas</strain>
    </source>
</reference>
<protein>
    <submittedName>
        <fullName evidence="3">PREDICTED: early nodulin-75</fullName>
    </submittedName>
</protein>
<organism evidence="3 4">
    <name type="scientific">Prunus dulcis</name>
    <name type="common">Almond</name>
    <name type="synonym">Amygdalus dulcis</name>
    <dbReference type="NCBI Taxonomy" id="3755"/>
    <lineage>
        <taxon>Eukaryota</taxon>
        <taxon>Viridiplantae</taxon>
        <taxon>Streptophyta</taxon>
        <taxon>Embryophyta</taxon>
        <taxon>Tracheophyta</taxon>
        <taxon>Spermatophyta</taxon>
        <taxon>Magnoliopsida</taxon>
        <taxon>eudicotyledons</taxon>
        <taxon>Gunneridae</taxon>
        <taxon>Pentapetalae</taxon>
        <taxon>rosids</taxon>
        <taxon>fabids</taxon>
        <taxon>Rosales</taxon>
        <taxon>Rosaceae</taxon>
        <taxon>Amygdaloideae</taxon>
        <taxon>Amygdaleae</taxon>
        <taxon>Prunus</taxon>
    </lineage>
</organism>
<feature type="region of interest" description="Disordered" evidence="1">
    <location>
        <begin position="31"/>
        <end position="126"/>
    </location>
</feature>
<name>A0A5E4EZR6_PRUDU</name>
<feature type="compositionally biased region" description="Pro residues" evidence="1">
    <location>
        <begin position="92"/>
        <end position="102"/>
    </location>
</feature>
<evidence type="ECO:0000313" key="3">
    <source>
        <dbReference type="EMBL" id="VVA20670.1"/>
    </source>
</evidence>
<dbReference type="AlphaFoldDB" id="A0A5E4EZR6"/>
<feature type="signal peptide" evidence="2">
    <location>
        <begin position="1"/>
        <end position="28"/>
    </location>
</feature>
<evidence type="ECO:0000256" key="1">
    <source>
        <dbReference type="SAM" id="MobiDB-lite"/>
    </source>
</evidence>
<dbReference type="Proteomes" id="UP000327085">
    <property type="component" value="Chromosome 3"/>
</dbReference>
<keyword evidence="2" id="KW-0732">Signal</keyword>
<feature type="chain" id="PRO_5022792988" evidence="2">
    <location>
        <begin position="29"/>
        <end position="126"/>
    </location>
</feature>
<sequence length="126" mass="14080">MRNSISQTTCCIFFFLVLLFLHLHNVEGIIRPAGAPEGSSATGQHDIHDQGEEFGVDYTPPSTHPPVQHPPILMHNPDDEDDEFRVDYAPPRTHPPRQPPPMHNSGGEDEIGVDYSSPRKPQHINT</sequence>
<dbReference type="EMBL" id="CABIKO010000046">
    <property type="protein sequence ID" value="VVA20670.1"/>
    <property type="molecule type" value="Genomic_DNA"/>
</dbReference>
<gene>
    <name evidence="3" type="ORF">ALMOND_2B019471</name>
</gene>
<evidence type="ECO:0000313" key="4">
    <source>
        <dbReference type="Proteomes" id="UP000327085"/>
    </source>
</evidence>
<proteinExistence type="predicted"/>
<dbReference type="Gramene" id="VVA20670">
    <property type="protein sequence ID" value="VVA20670"/>
    <property type="gene ID" value="Prudul26B019471"/>
</dbReference>
<evidence type="ECO:0000256" key="2">
    <source>
        <dbReference type="SAM" id="SignalP"/>
    </source>
</evidence>
<accession>A0A5E4EZR6</accession>
<dbReference type="InParanoid" id="A0A5E4EZR6"/>